<accession>A0ABW3H5Z2</accession>
<gene>
    <name evidence="2" type="ORF">ACFQ1E_04390</name>
</gene>
<evidence type="ECO:0000259" key="1">
    <source>
        <dbReference type="Pfam" id="PF20057"/>
    </source>
</evidence>
<dbReference type="RefSeq" id="WP_264942190.1">
    <property type="nucleotide sequence ID" value="NZ_JAPDRA010000001.1"/>
</dbReference>
<feature type="domain" description="DUF6456" evidence="1">
    <location>
        <begin position="30"/>
        <end position="159"/>
    </location>
</feature>
<comment type="caution">
    <text evidence="2">The sequence shown here is derived from an EMBL/GenBank/DDBJ whole genome shotgun (WGS) entry which is preliminary data.</text>
</comment>
<reference evidence="3" key="1">
    <citation type="journal article" date="2019" name="Int. J. Syst. Evol. Microbiol.">
        <title>The Global Catalogue of Microorganisms (GCM) 10K type strain sequencing project: providing services to taxonomists for standard genome sequencing and annotation.</title>
        <authorList>
            <consortium name="The Broad Institute Genomics Platform"/>
            <consortium name="The Broad Institute Genome Sequencing Center for Infectious Disease"/>
            <person name="Wu L."/>
            <person name="Ma J."/>
        </authorList>
    </citation>
    <scope>NUCLEOTIDE SEQUENCE [LARGE SCALE GENOMIC DNA]</scope>
    <source>
        <strain evidence="3">CCUG 62982</strain>
    </source>
</reference>
<dbReference type="EMBL" id="JBHTJG010000001">
    <property type="protein sequence ID" value="MFD0945573.1"/>
    <property type="molecule type" value="Genomic_DNA"/>
</dbReference>
<evidence type="ECO:0000313" key="2">
    <source>
        <dbReference type="EMBL" id="MFD0945573.1"/>
    </source>
</evidence>
<dbReference type="Pfam" id="PF20057">
    <property type="entry name" value="DUF6456"/>
    <property type="match status" value="1"/>
</dbReference>
<proteinExistence type="predicted"/>
<protein>
    <submittedName>
        <fullName evidence="2">DUF6456 domain-containing protein</fullName>
    </submittedName>
</protein>
<name>A0ABW3H5Z2_9SPHN</name>
<organism evidence="2 3">
    <name type="scientific">Sphingomonas canadensis</name>
    <dbReference type="NCBI Taxonomy" id="1219257"/>
    <lineage>
        <taxon>Bacteria</taxon>
        <taxon>Pseudomonadati</taxon>
        <taxon>Pseudomonadota</taxon>
        <taxon>Alphaproteobacteria</taxon>
        <taxon>Sphingomonadales</taxon>
        <taxon>Sphingomonadaceae</taxon>
        <taxon>Sphingomonas</taxon>
    </lineage>
</organism>
<dbReference type="Proteomes" id="UP001596977">
    <property type="component" value="Unassembled WGS sequence"/>
</dbReference>
<dbReference type="InterPro" id="IPR045599">
    <property type="entry name" value="DUF6456"/>
</dbReference>
<keyword evidence="3" id="KW-1185">Reference proteome</keyword>
<evidence type="ECO:0000313" key="3">
    <source>
        <dbReference type="Proteomes" id="UP001596977"/>
    </source>
</evidence>
<sequence length="170" mass="18151">MRELVEREIDGDGAIVARRAGAGPRRRSVTVNLAESPLSWLFARGHADARQFEAGERLRADYETAALPPRVTMRWDAGPRSAGRRGPDAPLDPTLAQIAARRRFDAAMAAAGPGLADILWRVVCAGEGMGAAERALGWPSRAGKLVLGLALDRVADHYGLHRQARPAAGG</sequence>